<feature type="transmembrane region" description="Helical" evidence="5">
    <location>
        <begin position="216"/>
        <end position="235"/>
    </location>
</feature>
<dbReference type="PANTHER" id="PTHR11662">
    <property type="entry name" value="SOLUTE CARRIER FAMILY 17"/>
    <property type="match status" value="1"/>
</dbReference>
<keyword evidence="7" id="KW-1185">Reference proteome</keyword>
<organism evidence="6 7">
    <name type="scientific">Caerostris extrusa</name>
    <name type="common">Bark spider</name>
    <name type="synonym">Caerostris bankana</name>
    <dbReference type="NCBI Taxonomy" id="172846"/>
    <lineage>
        <taxon>Eukaryota</taxon>
        <taxon>Metazoa</taxon>
        <taxon>Ecdysozoa</taxon>
        <taxon>Arthropoda</taxon>
        <taxon>Chelicerata</taxon>
        <taxon>Arachnida</taxon>
        <taxon>Araneae</taxon>
        <taxon>Araneomorphae</taxon>
        <taxon>Entelegynae</taxon>
        <taxon>Araneoidea</taxon>
        <taxon>Araneidae</taxon>
        <taxon>Caerostris</taxon>
    </lineage>
</organism>
<dbReference type="EMBL" id="BPLR01016437">
    <property type="protein sequence ID" value="GIY83854.1"/>
    <property type="molecule type" value="Genomic_DNA"/>
</dbReference>
<keyword evidence="3 5" id="KW-1133">Transmembrane helix</keyword>
<dbReference type="Gene3D" id="1.20.1250.20">
    <property type="entry name" value="MFS general substrate transporter like domains"/>
    <property type="match status" value="1"/>
</dbReference>
<evidence type="ECO:0000313" key="6">
    <source>
        <dbReference type="EMBL" id="GIY83854.1"/>
    </source>
</evidence>
<evidence type="ECO:0000313" key="7">
    <source>
        <dbReference type="Proteomes" id="UP001054945"/>
    </source>
</evidence>
<evidence type="ECO:0000256" key="2">
    <source>
        <dbReference type="ARBA" id="ARBA00022692"/>
    </source>
</evidence>
<evidence type="ECO:0000256" key="5">
    <source>
        <dbReference type="SAM" id="Phobius"/>
    </source>
</evidence>
<dbReference type="InterPro" id="IPR011701">
    <property type="entry name" value="MFS"/>
</dbReference>
<gene>
    <name evidence="6" type="primary">slc17a8</name>
    <name evidence="6" type="ORF">CEXT_628201</name>
</gene>
<dbReference type="PANTHER" id="PTHR11662:SF399">
    <property type="entry name" value="FI19708P1-RELATED"/>
    <property type="match status" value="1"/>
</dbReference>
<dbReference type="Pfam" id="PF07690">
    <property type="entry name" value="MFS_1"/>
    <property type="match status" value="1"/>
</dbReference>
<sequence length="265" mass="29373">MIIGMPVSGIFSSMDVLGGWPSSFYLFGACGILWFIFWSTLIYETPKDHPYISAKELECFQEIKAETATVKNRNTLKAIFSSLPVWAVMIAHLGNDYGFTVFMAQMPTYFRDVLHLDILTNGFCQPFRFAGPGLCLLGIIASGCRPELILFLLCLAMFLNGFTFSGYNVTHVDMSPEFSGVLYGLTCTLATVGGIAGPTINGFITATGDSHLNWNVIFYITTAVYFVSGLFYAVFASAENQPWSEVESDINMHIKPDDKYVLKVQ</sequence>
<dbReference type="AlphaFoldDB" id="A0AAV4WQ65"/>
<dbReference type="InterPro" id="IPR050382">
    <property type="entry name" value="MFS_Na/Anion_cotransporter"/>
</dbReference>
<feature type="transmembrane region" description="Helical" evidence="5">
    <location>
        <begin position="24"/>
        <end position="43"/>
    </location>
</feature>
<evidence type="ECO:0000256" key="3">
    <source>
        <dbReference type="ARBA" id="ARBA00022989"/>
    </source>
</evidence>
<proteinExistence type="predicted"/>
<reference evidence="6 7" key="1">
    <citation type="submission" date="2021-06" db="EMBL/GenBank/DDBJ databases">
        <title>Caerostris extrusa draft genome.</title>
        <authorList>
            <person name="Kono N."/>
            <person name="Arakawa K."/>
        </authorList>
    </citation>
    <scope>NUCLEOTIDE SEQUENCE [LARGE SCALE GENOMIC DNA]</scope>
</reference>
<dbReference type="GO" id="GO:0022857">
    <property type="term" value="F:transmembrane transporter activity"/>
    <property type="evidence" value="ECO:0007669"/>
    <property type="project" value="InterPro"/>
</dbReference>
<protein>
    <submittedName>
        <fullName evidence="6">Vesicular glutamate transporter 3</fullName>
    </submittedName>
</protein>
<keyword evidence="4 5" id="KW-0472">Membrane</keyword>
<keyword evidence="2 5" id="KW-0812">Transmembrane</keyword>
<feature type="transmembrane region" description="Helical" evidence="5">
    <location>
        <begin position="148"/>
        <end position="169"/>
    </location>
</feature>
<accession>A0AAV4WQ65</accession>
<name>A0AAV4WQ65_CAEEX</name>
<comment type="subcellular location">
    <subcellularLocation>
        <location evidence="1">Membrane</location>
        <topology evidence="1">Multi-pass membrane protein</topology>
    </subcellularLocation>
</comment>
<dbReference type="GO" id="GO:0016020">
    <property type="term" value="C:membrane"/>
    <property type="evidence" value="ECO:0007669"/>
    <property type="project" value="UniProtKB-SubCell"/>
</dbReference>
<dbReference type="Proteomes" id="UP001054945">
    <property type="component" value="Unassembled WGS sequence"/>
</dbReference>
<dbReference type="InterPro" id="IPR036259">
    <property type="entry name" value="MFS_trans_sf"/>
</dbReference>
<feature type="transmembrane region" description="Helical" evidence="5">
    <location>
        <begin position="181"/>
        <end position="204"/>
    </location>
</feature>
<dbReference type="SUPFAM" id="SSF103473">
    <property type="entry name" value="MFS general substrate transporter"/>
    <property type="match status" value="1"/>
</dbReference>
<evidence type="ECO:0000256" key="4">
    <source>
        <dbReference type="ARBA" id="ARBA00023136"/>
    </source>
</evidence>
<dbReference type="GO" id="GO:0006820">
    <property type="term" value="P:monoatomic anion transport"/>
    <property type="evidence" value="ECO:0007669"/>
    <property type="project" value="TreeGrafter"/>
</dbReference>
<comment type="caution">
    <text evidence="6">The sequence shown here is derived from an EMBL/GenBank/DDBJ whole genome shotgun (WGS) entry which is preliminary data.</text>
</comment>
<evidence type="ECO:0000256" key="1">
    <source>
        <dbReference type="ARBA" id="ARBA00004141"/>
    </source>
</evidence>